<dbReference type="PANTHER" id="PTHR48022">
    <property type="entry name" value="PLASTIDIC GLUCOSE TRANSPORTER 4"/>
    <property type="match status" value="1"/>
</dbReference>
<dbReference type="EMBL" id="JBFXLQ010000009">
    <property type="protein sequence ID" value="KAL2869499.1"/>
    <property type="molecule type" value="Genomic_DNA"/>
</dbReference>
<accession>A0ABR4LYA2</accession>
<dbReference type="InterPro" id="IPR050360">
    <property type="entry name" value="MFS_Sugar_Transporters"/>
</dbReference>
<evidence type="ECO:0000313" key="10">
    <source>
        <dbReference type="Proteomes" id="UP001610432"/>
    </source>
</evidence>
<evidence type="ECO:0000256" key="4">
    <source>
        <dbReference type="ARBA" id="ARBA00022692"/>
    </source>
</evidence>
<gene>
    <name evidence="9" type="ORF">BJX67DRAFT_392038</name>
</gene>
<evidence type="ECO:0000256" key="2">
    <source>
        <dbReference type="ARBA" id="ARBA00010992"/>
    </source>
</evidence>
<keyword evidence="5 7" id="KW-1133">Transmembrane helix</keyword>
<proteinExistence type="inferred from homology"/>
<evidence type="ECO:0000259" key="8">
    <source>
        <dbReference type="PROSITE" id="PS50850"/>
    </source>
</evidence>
<evidence type="ECO:0000256" key="3">
    <source>
        <dbReference type="ARBA" id="ARBA00022448"/>
    </source>
</evidence>
<comment type="caution">
    <text evidence="9">The sequence shown here is derived from an EMBL/GenBank/DDBJ whole genome shotgun (WGS) entry which is preliminary data.</text>
</comment>
<dbReference type="Gene3D" id="1.20.1250.20">
    <property type="entry name" value="MFS general substrate transporter like domains"/>
    <property type="match status" value="1"/>
</dbReference>
<comment type="subcellular location">
    <subcellularLocation>
        <location evidence="1">Membrane</location>
        <topology evidence="1">Multi-pass membrane protein</topology>
    </subcellularLocation>
</comment>
<evidence type="ECO:0000256" key="5">
    <source>
        <dbReference type="ARBA" id="ARBA00022989"/>
    </source>
</evidence>
<feature type="transmembrane region" description="Helical" evidence="7">
    <location>
        <begin position="436"/>
        <end position="457"/>
    </location>
</feature>
<dbReference type="GeneID" id="98149954"/>
<dbReference type="InterPro" id="IPR005829">
    <property type="entry name" value="Sugar_transporter_CS"/>
</dbReference>
<dbReference type="InterPro" id="IPR005828">
    <property type="entry name" value="MFS_sugar_transport-like"/>
</dbReference>
<dbReference type="InterPro" id="IPR003663">
    <property type="entry name" value="Sugar/inositol_transpt"/>
</dbReference>
<dbReference type="PANTHER" id="PTHR48022:SF77">
    <property type="entry name" value="MAJOR FACILITATOR SUPERFAMILY (MFS) PROFILE DOMAIN-CONTAINING PROTEIN"/>
    <property type="match status" value="1"/>
</dbReference>
<feature type="transmembrane region" description="Helical" evidence="7">
    <location>
        <begin position="339"/>
        <end position="358"/>
    </location>
</feature>
<organism evidence="9 10">
    <name type="scientific">Aspergillus lucknowensis</name>
    <dbReference type="NCBI Taxonomy" id="176173"/>
    <lineage>
        <taxon>Eukaryota</taxon>
        <taxon>Fungi</taxon>
        <taxon>Dikarya</taxon>
        <taxon>Ascomycota</taxon>
        <taxon>Pezizomycotina</taxon>
        <taxon>Eurotiomycetes</taxon>
        <taxon>Eurotiomycetidae</taxon>
        <taxon>Eurotiales</taxon>
        <taxon>Aspergillaceae</taxon>
        <taxon>Aspergillus</taxon>
        <taxon>Aspergillus subgen. Nidulantes</taxon>
    </lineage>
</organism>
<sequence>MLDSLKIDWRSHGWAIFYCGISAIGALCYGYDNTYYNGVLAMQQFKNDYGTHRDENGNLALPSSFQSLTASAIYIGDLLGALIAAPINDRWGRKSTFYFASFCILVGGICQVADTLHHEAIIVVGRILIGLGVGQFTVTSLLYIGEVAPSGIRGPALMMFQFLQSCSQLVASAINQGTENINNSLSYRLPMGGLVVLPLIMFAFLPFTPESPKWYIFMNRRADAEASLRRINRSQRHYDPTGELATLEAAKRIEEQQLEYSSWRSVLSDGIERRKMVYSAGAMFSQQICGILFFYVYGVVFVQEIGVSDPFMVQLAVNIVQIFAVGASVVTGNKVSRRANLMVTNAMMLVAFIVIGSIGTRPMTTSSQYAIVVFSFIVVVGFNFGLGPLAYTIAREMAVGVNQNKIMSTSIVVFYFTTWLVSFTAPYIYYDAGLGPMLGFIYAGTTCLAMVWTWYCVGETAGRTTAELSLFFARNIPVRQWKSYVFEEEGKTPLSAS</sequence>
<dbReference type="SUPFAM" id="SSF103473">
    <property type="entry name" value="MFS general substrate transporter"/>
    <property type="match status" value="1"/>
</dbReference>
<dbReference type="Pfam" id="PF00083">
    <property type="entry name" value="Sugar_tr"/>
    <property type="match status" value="1"/>
</dbReference>
<feature type="transmembrane region" description="Helical" evidence="7">
    <location>
        <begin position="370"/>
        <end position="394"/>
    </location>
</feature>
<dbReference type="InterPro" id="IPR020846">
    <property type="entry name" value="MFS_dom"/>
</dbReference>
<feature type="domain" description="Major facilitator superfamily (MFS) profile" evidence="8">
    <location>
        <begin position="18"/>
        <end position="461"/>
    </location>
</feature>
<feature type="transmembrane region" description="Helical" evidence="7">
    <location>
        <begin position="97"/>
        <end position="114"/>
    </location>
</feature>
<dbReference type="PROSITE" id="PS50850">
    <property type="entry name" value="MFS"/>
    <property type="match status" value="1"/>
</dbReference>
<evidence type="ECO:0000256" key="7">
    <source>
        <dbReference type="SAM" id="Phobius"/>
    </source>
</evidence>
<protein>
    <submittedName>
        <fullName evidence="9">General substrate transporter</fullName>
    </submittedName>
</protein>
<feature type="transmembrane region" description="Helical" evidence="7">
    <location>
        <begin position="65"/>
        <end position="85"/>
    </location>
</feature>
<evidence type="ECO:0000256" key="6">
    <source>
        <dbReference type="ARBA" id="ARBA00023136"/>
    </source>
</evidence>
<keyword evidence="3" id="KW-0813">Transport</keyword>
<dbReference type="Proteomes" id="UP001610432">
    <property type="component" value="Unassembled WGS sequence"/>
</dbReference>
<feature type="transmembrane region" description="Helical" evidence="7">
    <location>
        <begin position="311"/>
        <end position="332"/>
    </location>
</feature>
<feature type="transmembrane region" description="Helical" evidence="7">
    <location>
        <begin position="12"/>
        <end position="32"/>
    </location>
</feature>
<dbReference type="InterPro" id="IPR036259">
    <property type="entry name" value="MFS_trans_sf"/>
</dbReference>
<evidence type="ECO:0000256" key="1">
    <source>
        <dbReference type="ARBA" id="ARBA00004141"/>
    </source>
</evidence>
<comment type="similarity">
    <text evidence="2">Belongs to the major facilitator superfamily. Sugar transporter (TC 2.A.1.1) family.</text>
</comment>
<feature type="transmembrane region" description="Helical" evidence="7">
    <location>
        <begin position="277"/>
        <end position="299"/>
    </location>
</feature>
<keyword evidence="4 7" id="KW-0812">Transmembrane</keyword>
<dbReference type="PRINTS" id="PR00171">
    <property type="entry name" value="SUGRTRNSPORT"/>
</dbReference>
<dbReference type="PROSITE" id="PS00217">
    <property type="entry name" value="SUGAR_TRANSPORT_2"/>
    <property type="match status" value="1"/>
</dbReference>
<keyword evidence="6 7" id="KW-0472">Membrane</keyword>
<feature type="transmembrane region" description="Helical" evidence="7">
    <location>
        <begin position="406"/>
        <end position="430"/>
    </location>
</feature>
<reference evidence="9 10" key="1">
    <citation type="submission" date="2024-07" db="EMBL/GenBank/DDBJ databases">
        <title>Section-level genome sequencing and comparative genomics of Aspergillus sections Usti and Cavernicolus.</title>
        <authorList>
            <consortium name="Lawrence Berkeley National Laboratory"/>
            <person name="Nybo J.L."/>
            <person name="Vesth T.C."/>
            <person name="Theobald S."/>
            <person name="Frisvad J.C."/>
            <person name="Larsen T.O."/>
            <person name="Kjaerboelling I."/>
            <person name="Rothschild-Mancinelli K."/>
            <person name="Lyhne E.K."/>
            <person name="Kogle M.E."/>
            <person name="Barry K."/>
            <person name="Clum A."/>
            <person name="Na H."/>
            <person name="Ledsgaard L."/>
            <person name="Lin J."/>
            <person name="Lipzen A."/>
            <person name="Kuo A."/>
            <person name="Riley R."/>
            <person name="Mondo S."/>
            <person name="Labutti K."/>
            <person name="Haridas S."/>
            <person name="Pangalinan J."/>
            <person name="Salamov A.A."/>
            <person name="Simmons B.A."/>
            <person name="Magnuson J.K."/>
            <person name="Chen J."/>
            <person name="Drula E."/>
            <person name="Henrissat B."/>
            <person name="Wiebenga A."/>
            <person name="Lubbers R.J."/>
            <person name="Gomes A.C."/>
            <person name="Macurrencykelacurrency M.R."/>
            <person name="Stajich J."/>
            <person name="Grigoriev I.V."/>
            <person name="Mortensen U.H."/>
            <person name="De Vries R.P."/>
            <person name="Baker S.E."/>
            <person name="Andersen M.R."/>
        </authorList>
    </citation>
    <scope>NUCLEOTIDE SEQUENCE [LARGE SCALE GENOMIC DNA]</scope>
    <source>
        <strain evidence="9 10">CBS 449.75</strain>
    </source>
</reference>
<feature type="transmembrane region" description="Helical" evidence="7">
    <location>
        <begin position="120"/>
        <end position="144"/>
    </location>
</feature>
<evidence type="ECO:0000313" key="9">
    <source>
        <dbReference type="EMBL" id="KAL2869499.1"/>
    </source>
</evidence>
<dbReference type="RefSeq" id="XP_070888478.1">
    <property type="nucleotide sequence ID" value="XM_071034882.1"/>
</dbReference>
<name>A0ABR4LYA2_9EURO</name>
<keyword evidence="10" id="KW-1185">Reference proteome</keyword>